<evidence type="ECO:0000256" key="2">
    <source>
        <dbReference type="ARBA" id="ARBA00022448"/>
    </source>
</evidence>
<proteinExistence type="inferred from homology"/>
<keyword evidence="2 7" id="KW-0813">Transport</keyword>
<comment type="subcellular location">
    <subcellularLocation>
        <location evidence="1 7">Cell outer membrane</location>
        <topology evidence="1 7">Multi-pass membrane protein</topology>
    </subcellularLocation>
</comment>
<protein>
    <submittedName>
        <fullName evidence="10">SusC/RagA family TonB-linked outer membrane protein</fullName>
    </submittedName>
</protein>
<dbReference type="NCBIfam" id="TIGR04057">
    <property type="entry name" value="SusC_RagA_signa"/>
    <property type="match status" value="1"/>
</dbReference>
<evidence type="ECO:0000256" key="3">
    <source>
        <dbReference type="ARBA" id="ARBA00022452"/>
    </source>
</evidence>
<keyword evidence="3 7" id="KW-1134">Transmembrane beta strand</keyword>
<sequence>MNNFSFGKRSRYPYGPPFGIIIRIMKITTFLLLIFMSCAYADGTAQHVSLRLKGAKIEDAFQQISKQTKFKFLYSDDVVRHASSINLNVKNAPLKEVLSMLLDDNSYSFKIIANTISVNYKAGAANLASAEIIQHQVSGTVKGSDGKNLANASVQVKGSSAGTATGESGNFSFAAPADATLVVRYVGYKTKEVAVAGRSVVHIVLEPTEQALDAVNVVATGYQTLDRKLFTGATSKIDAKDAERAGVPDISRMLEGQAAGVSVQNVSGTFGAAPKIRVRGATSITGDNKPLWVIDGVILDEAVNISNEALSTGDANTLLGSSVAGLNPDDIESITILKDAAATAMYGAAAMNGVVVVNTKKGRNTDGAVNINYTGNFTTYIKPSYRQFDIMNSGEQMDLILDLERKGFLNHSGVSRSATGGVFWKMYNQMYIYDEKTDTYALRNDAPSRYEFLQRYGNANTDWFDLLFKNSLVHEHSLSVSSGTAKSQTYASTSYMDDSGFTQGNRAKRFTANLRNNFTINDKLKAEILFQGNIRDQKAPGTINRASDAVYGNYSRDFDINPYSYALNTSRIITPYHEDGSLEYFIRDYGDFNILNELDNNYINLKLMDLKVQGGITYKIIPELTYSVTGMYRYYNSERQHYITENSNIAKSYRANGDNTINGSNRFLYKDPDYPNRDRYVILPNGGFFNTSNNNMISYYLRHNLEYDKKFNDHSVNFFGTMELQYADKQNHDFTGPGIEYGNGNLVMPTYRFYKKGIEGGDTPFSMWYSYDRKIAYAVRGAYNYKDKYSFNFTTRYDGSNKMGSSKVARWLPTWNVSGAWDIDQEEFFNKESSVFSSARIRGTYGLVANMGNASNSAAVYYNAVAYRPYESEREGKIDLSGLENKDLTWEKMYEVNIGTDLGFFNNKVDAHIDYYRRNIFDLIGSVRTSGIGGQYTKAANYADMTGEGVDFEIGGFPFRNPDGLTWRTQFSFGYNRTKITNMDVSRNIWNLVSAEGGARLNYAHRGLYSLDFDKLYDERGYPTFIGPDGTPGATYFWLQSDEIEFLKYEGPVDPVYTGGFFNRFEYKNFSMSFLLKFGFGNMVRLQPAYSAVYSDMYNVSKDLINRWIYKGDEILTVIPSSLDTYGYEYEVKDREGIRTSGVYTYNAFNYSSERVAKGDYIRLSQVTLGYSLPSKYASAIKFRSAQFNLVGNNLFLLYSDKKLNGVDPEFYSNGGVALPVPRQVTFSLKLGF</sequence>
<dbReference type="InterPro" id="IPR037066">
    <property type="entry name" value="Plug_dom_sf"/>
</dbReference>
<dbReference type="SUPFAM" id="SSF49464">
    <property type="entry name" value="Carboxypeptidase regulatory domain-like"/>
    <property type="match status" value="1"/>
</dbReference>
<dbReference type="PROSITE" id="PS52016">
    <property type="entry name" value="TONB_DEPENDENT_REC_3"/>
    <property type="match status" value="1"/>
</dbReference>
<dbReference type="Pfam" id="PF07715">
    <property type="entry name" value="Plug"/>
    <property type="match status" value="1"/>
</dbReference>
<gene>
    <name evidence="10" type="ORF">GFH32_00910</name>
</gene>
<dbReference type="EMBL" id="CP045652">
    <property type="protein sequence ID" value="QGA24968.1"/>
    <property type="molecule type" value="Genomic_DNA"/>
</dbReference>
<evidence type="ECO:0000256" key="1">
    <source>
        <dbReference type="ARBA" id="ARBA00004571"/>
    </source>
</evidence>
<dbReference type="GO" id="GO:0009279">
    <property type="term" value="C:cell outer membrane"/>
    <property type="evidence" value="ECO:0007669"/>
    <property type="project" value="UniProtKB-SubCell"/>
</dbReference>
<name>A0A5Q0QBA6_9SPHI</name>
<dbReference type="Proteomes" id="UP000326921">
    <property type="component" value="Chromosome"/>
</dbReference>
<evidence type="ECO:0000259" key="8">
    <source>
        <dbReference type="Pfam" id="PF07660"/>
    </source>
</evidence>
<evidence type="ECO:0000256" key="7">
    <source>
        <dbReference type="PROSITE-ProRule" id="PRU01360"/>
    </source>
</evidence>
<dbReference type="InterPro" id="IPR008969">
    <property type="entry name" value="CarboxyPept-like_regulatory"/>
</dbReference>
<dbReference type="Pfam" id="PF07660">
    <property type="entry name" value="STN"/>
    <property type="match status" value="1"/>
</dbReference>
<evidence type="ECO:0000313" key="10">
    <source>
        <dbReference type="EMBL" id="QGA24968.1"/>
    </source>
</evidence>
<feature type="domain" description="TonB-dependent receptor plug" evidence="9">
    <location>
        <begin position="231"/>
        <end position="354"/>
    </location>
</feature>
<dbReference type="Pfam" id="PF13715">
    <property type="entry name" value="CarbopepD_reg_2"/>
    <property type="match status" value="1"/>
</dbReference>
<dbReference type="InterPro" id="IPR036942">
    <property type="entry name" value="Beta-barrel_TonB_sf"/>
</dbReference>
<evidence type="ECO:0000256" key="5">
    <source>
        <dbReference type="ARBA" id="ARBA00023136"/>
    </source>
</evidence>
<dbReference type="Gene3D" id="2.60.40.1120">
    <property type="entry name" value="Carboxypeptidase-like, regulatory domain"/>
    <property type="match status" value="1"/>
</dbReference>
<dbReference type="InterPro" id="IPR039426">
    <property type="entry name" value="TonB-dep_rcpt-like"/>
</dbReference>
<dbReference type="InterPro" id="IPR011662">
    <property type="entry name" value="Secretin/TonB_short_N"/>
</dbReference>
<dbReference type="SUPFAM" id="SSF56935">
    <property type="entry name" value="Porins"/>
    <property type="match status" value="1"/>
</dbReference>
<dbReference type="NCBIfam" id="TIGR04056">
    <property type="entry name" value="OMP_RagA_SusC"/>
    <property type="match status" value="1"/>
</dbReference>
<dbReference type="Gene3D" id="2.170.130.10">
    <property type="entry name" value="TonB-dependent receptor, plug domain"/>
    <property type="match status" value="1"/>
</dbReference>
<accession>A0A5Q0QBA6</accession>
<keyword evidence="6 7" id="KW-0998">Cell outer membrane</keyword>
<dbReference type="KEGG" id="sphe:GFH32_00910"/>
<keyword evidence="11" id="KW-1185">Reference proteome</keyword>
<feature type="domain" description="Secretin/TonB short N-terminal" evidence="8">
    <location>
        <begin position="71"/>
        <end position="118"/>
    </location>
</feature>
<evidence type="ECO:0000259" key="9">
    <source>
        <dbReference type="Pfam" id="PF07715"/>
    </source>
</evidence>
<organism evidence="10 11">
    <name type="scientific">Sphingobacterium zhuxiongii</name>
    <dbReference type="NCBI Taxonomy" id="2662364"/>
    <lineage>
        <taxon>Bacteria</taxon>
        <taxon>Pseudomonadati</taxon>
        <taxon>Bacteroidota</taxon>
        <taxon>Sphingobacteriia</taxon>
        <taxon>Sphingobacteriales</taxon>
        <taxon>Sphingobacteriaceae</taxon>
        <taxon>Sphingobacterium</taxon>
    </lineage>
</organism>
<comment type="similarity">
    <text evidence="7">Belongs to the TonB-dependent receptor family.</text>
</comment>
<dbReference type="InterPro" id="IPR023997">
    <property type="entry name" value="TonB-dep_OMP_SusC/RagA_CS"/>
</dbReference>
<dbReference type="Gene3D" id="2.40.170.20">
    <property type="entry name" value="TonB-dependent receptor, beta-barrel domain"/>
    <property type="match status" value="1"/>
</dbReference>
<evidence type="ECO:0000313" key="11">
    <source>
        <dbReference type="Proteomes" id="UP000326921"/>
    </source>
</evidence>
<keyword evidence="5 7" id="KW-0472">Membrane</keyword>
<evidence type="ECO:0000256" key="4">
    <source>
        <dbReference type="ARBA" id="ARBA00022692"/>
    </source>
</evidence>
<reference evidence="10 11" key="1">
    <citation type="submission" date="2019-10" db="EMBL/GenBank/DDBJ databases">
        <authorList>
            <person name="Dong K."/>
        </authorList>
    </citation>
    <scope>NUCLEOTIDE SEQUENCE [LARGE SCALE GENOMIC DNA]</scope>
    <source>
        <strain evidence="11">dk4302</strain>
    </source>
</reference>
<evidence type="ECO:0000256" key="6">
    <source>
        <dbReference type="ARBA" id="ARBA00023237"/>
    </source>
</evidence>
<keyword evidence="4 7" id="KW-0812">Transmembrane</keyword>
<dbReference type="InterPro" id="IPR012910">
    <property type="entry name" value="Plug_dom"/>
</dbReference>
<dbReference type="AlphaFoldDB" id="A0A5Q0QBA6"/>
<dbReference type="InterPro" id="IPR023996">
    <property type="entry name" value="TonB-dep_OMP_SusC/RagA"/>
</dbReference>